<dbReference type="EMBL" id="MCFL01000031">
    <property type="protein sequence ID" value="ORZ34005.1"/>
    <property type="molecule type" value="Genomic_DNA"/>
</dbReference>
<proteinExistence type="predicted"/>
<evidence type="ECO:0000313" key="2">
    <source>
        <dbReference type="Proteomes" id="UP000193411"/>
    </source>
</evidence>
<keyword evidence="2" id="KW-1185">Reference proteome</keyword>
<accession>A0A1Y2HHH7</accession>
<protein>
    <submittedName>
        <fullName evidence="1">Uncharacterized protein</fullName>
    </submittedName>
</protein>
<sequence>VVNGSRLRVRAPATMDCCLCMVSSEFLTAQWTLLGQMAGCFEKSSCLGVLESTGNA</sequence>
<dbReference type="AlphaFoldDB" id="A0A1Y2HHH7"/>
<evidence type="ECO:0000313" key="1">
    <source>
        <dbReference type="EMBL" id="ORZ34005.1"/>
    </source>
</evidence>
<gene>
    <name evidence="1" type="ORF">BCR44DRAFT_1436932</name>
</gene>
<comment type="caution">
    <text evidence="1">The sequence shown here is derived from an EMBL/GenBank/DDBJ whole genome shotgun (WGS) entry which is preliminary data.</text>
</comment>
<dbReference type="Proteomes" id="UP000193411">
    <property type="component" value="Unassembled WGS sequence"/>
</dbReference>
<name>A0A1Y2HHH7_9FUNG</name>
<reference evidence="1 2" key="1">
    <citation type="submission" date="2016-07" db="EMBL/GenBank/DDBJ databases">
        <title>Pervasive Adenine N6-methylation of Active Genes in Fungi.</title>
        <authorList>
            <consortium name="DOE Joint Genome Institute"/>
            <person name="Mondo S.J."/>
            <person name="Dannebaum R.O."/>
            <person name="Kuo R.C."/>
            <person name="Labutti K."/>
            <person name="Haridas S."/>
            <person name="Kuo A."/>
            <person name="Salamov A."/>
            <person name="Ahrendt S.R."/>
            <person name="Lipzen A."/>
            <person name="Sullivan W."/>
            <person name="Andreopoulos W.B."/>
            <person name="Clum A."/>
            <person name="Lindquist E."/>
            <person name="Daum C."/>
            <person name="Ramamoorthy G.K."/>
            <person name="Gryganskyi A."/>
            <person name="Culley D."/>
            <person name="Magnuson J.K."/>
            <person name="James T.Y."/>
            <person name="O'Malley M.A."/>
            <person name="Stajich J.E."/>
            <person name="Spatafora J.W."/>
            <person name="Visel A."/>
            <person name="Grigoriev I.V."/>
        </authorList>
    </citation>
    <scope>NUCLEOTIDE SEQUENCE [LARGE SCALE GENOMIC DNA]</scope>
    <source>
        <strain evidence="1 2">PL171</strain>
    </source>
</reference>
<organism evidence="1 2">
    <name type="scientific">Catenaria anguillulae PL171</name>
    <dbReference type="NCBI Taxonomy" id="765915"/>
    <lineage>
        <taxon>Eukaryota</taxon>
        <taxon>Fungi</taxon>
        <taxon>Fungi incertae sedis</taxon>
        <taxon>Blastocladiomycota</taxon>
        <taxon>Blastocladiomycetes</taxon>
        <taxon>Blastocladiales</taxon>
        <taxon>Catenariaceae</taxon>
        <taxon>Catenaria</taxon>
    </lineage>
</organism>
<feature type="non-terminal residue" evidence="1">
    <location>
        <position position="1"/>
    </location>
</feature>